<dbReference type="PANTHER" id="PTHR39453:SF1">
    <property type="entry name" value="PHOSPHATE PROPANOYLTRANSFERASE"/>
    <property type="match status" value="1"/>
</dbReference>
<sequence length="287" mass="31039">MEQSVIEKIVAEVLARLQDKPLDHRGIPVGISNRHIHLSVRDIQVLFGPGYELTKLKELNQPGEFAANETVILVGPKGVIKDVRVLGPVRKFTQVEISRTDAFLLGINPPVRDSGQIAGSAGITVVGPHGALVLTEGVICAARHLHMSPNDALRFGVKDGDRIWVEIEGERGTIFKNVLVRVHPNFRLELHLDIDEANAAGVKNGDIVRIWQERVNMAGMSPPQVLSAMDIQPAASPAKRRVVNAEAIKEAALSGAKVFTVAKGEIVTPLARDIARECGVEIVVADS</sequence>
<evidence type="ECO:0000256" key="7">
    <source>
        <dbReference type="ARBA" id="ARBA00022833"/>
    </source>
</evidence>
<evidence type="ECO:0000256" key="11">
    <source>
        <dbReference type="ARBA" id="ARBA00033077"/>
    </source>
</evidence>
<dbReference type="AlphaFoldDB" id="A0A1G7M4A1"/>
<keyword evidence="8" id="KW-0012">Acyltransferase</keyword>
<evidence type="ECO:0000256" key="3">
    <source>
        <dbReference type="ARBA" id="ARBA00012206"/>
    </source>
</evidence>
<dbReference type="STRING" id="1123285.SAMN05660235_02002"/>
<evidence type="ECO:0000256" key="10">
    <source>
        <dbReference type="ARBA" id="ARBA00030939"/>
    </source>
</evidence>
<comment type="similarity">
    <text evidence="2">Belongs to the PduL family.</text>
</comment>
<comment type="cofactor">
    <cofactor evidence="1">
        <name>Zn(2+)</name>
        <dbReference type="ChEBI" id="CHEBI:29105"/>
    </cofactor>
</comment>
<dbReference type="InterPro" id="IPR008300">
    <property type="entry name" value="PTAC"/>
</dbReference>
<keyword evidence="14" id="KW-1185">Reference proteome</keyword>
<dbReference type="PANTHER" id="PTHR39453">
    <property type="entry name" value="PHOSPHATE PROPANOYLTRANSFERASE"/>
    <property type="match status" value="1"/>
</dbReference>
<dbReference type="EMBL" id="FNBU01000015">
    <property type="protein sequence ID" value="SDF56513.1"/>
    <property type="molecule type" value="Genomic_DNA"/>
</dbReference>
<evidence type="ECO:0000256" key="1">
    <source>
        <dbReference type="ARBA" id="ARBA00001947"/>
    </source>
</evidence>
<evidence type="ECO:0000256" key="12">
    <source>
        <dbReference type="ARBA" id="ARBA00047589"/>
    </source>
</evidence>
<dbReference type="Proteomes" id="UP000243333">
    <property type="component" value="Unassembled WGS sequence"/>
</dbReference>
<organism evidence="13 14">
    <name type="scientific">Sporolituus thermophilus DSM 23256</name>
    <dbReference type="NCBI Taxonomy" id="1123285"/>
    <lineage>
        <taxon>Bacteria</taxon>
        <taxon>Bacillati</taxon>
        <taxon>Bacillota</taxon>
        <taxon>Negativicutes</taxon>
        <taxon>Selenomonadales</taxon>
        <taxon>Sporomusaceae</taxon>
        <taxon>Sporolituus</taxon>
    </lineage>
</organism>
<dbReference type="Pfam" id="PF06130">
    <property type="entry name" value="PTAC"/>
    <property type="match status" value="1"/>
</dbReference>
<evidence type="ECO:0000256" key="5">
    <source>
        <dbReference type="ARBA" id="ARBA00022679"/>
    </source>
</evidence>
<comment type="catalytic activity">
    <reaction evidence="12">
        <text>propanoyl-CoA + phosphate = propanoyl phosphate + CoA</text>
        <dbReference type="Rhea" id="RHEA:28046"/>
        <dbReference type="ChEBI" id="CHEBI:43474"/>
        <dbReference type="ChEBI" id="CHEBI:57287"/>
        <dbReference type="ChEBI" id="CHEBI:57392"/>
        <dbReference type="ChEBI" id="CHEBI:58933"/>
        <dbReference type="EC" id="2.3.1.222"/>
    </reaction>
</comment>
<dbReference type="EC" id="2.3.1.222" evidence="3"/>
<dbReference type="NCBIfam" id="NF011652">
    <property type="entry name" value="PRK15070.1"/>
    <property type="match status" value="1"/>
</dbReference>
<dbReference type="GO" id="GO:0016747">
    <property type="term" value="F:acyltransferase activity, transferring groups other than amino-acyl groups"/>
    <property type="evidence" value="ECO:0007669"/>
    <property type="project" value="InterPro"/>
</dbReference>
<reference evidence="14" key="1">
    <citation type="submission" date="2016-10" db="EMBL/GenBank/DDBJ databases">
        <authorList>
            <person name="Varghese N."/>
            <person name="Submissions S."/>
        </authorList>
    </citation>
    <scope>NUCLEOTIDE SEQUENCE [LARGE SCALE GENOMIC DNA]</scope>
    <source>
        <strain evidence="14">DSM 23256</strain>
    </source>
</reference>
<evidence type="ECO:0000313" key="13">
    <source>
        <dbReference type="EMBL" id="SDF56513.1"/>
    </source>
</evidence>
<evidence type="ECO:0000256" key="6">
    <source>
        <dbReference type="ARBA" id="ARBA00022723"/>
    </source>
</evidence>
<keyword evidence="6" id="KW-0479">Metal-binding</keyword>
<protein>
    <recommendedName>
        <fullName evidence="4">Phosphate propanoyltransferase</fullName>
        <ecNumber evidence="3">2.3.1.222</ecNumber>
    </recommendedName>
    <alternativeName>
        <fullName evidence="10">Phosphate acyltransferase PduL</fullName>
    </alternativeName>
    <alternativeName>
        <fullName evidence="9">Phosphotransacylase PduL</fullName>
    </alternativeName>
    <alternativeName>
        <fullName evidence="11">Propanediol utilization protein PduL</fullName>
    </alternativeName>
</protein>
<name>A0A1G7M4A1_9FIRM</name>
<dbReference type="RefSeq" id="WP_093690462.1">
    <property type="nucleotide sequence ID" value="NZ_FNBU01000015.1"/>
</dbReference>
<dbReference type="GO" id="GO:0046872">
    <property type="term" value="F:metal ion binding"/>
    <property type="evidence" value="ECO:0007669"/>
    <property type="project" value="UniProtKB-KW"/>
</dbReference>
<accession>A0A1G7M4A1</accession>
<dbReference type="OrthoDB" id="9784365at2"/>
<evidence type="ECO:0000256" key="8">
    <source>
        <dbReference type="ARBA" id="ARBA00023315"/>
    </source>
</evidence>
<keyword evidence="7" id="KW-0862">Zinc</keyword>
<evidence type="ECO:0000256" key="2">
    <source>
        <dbReference type="ARBA" id="ARBA00007342"/>
    </source>
</evidence>
<evidence type="ECO:0000256" key="9">
    <source>
        <dbReference type="ARBA" id="ARBA00030044"/>
    </source>
</evidence>
<gene>
    <name evidence="13" type="ORF">SAMN05660235_02002</name>
</gene>
<evidence type="ECO:0000313" key="14">
    <source>
        <dbReference type="Proteomes" id="UP000243333"/>
    </source>
</evidence>
<proteinExistence type="inferred from homology"/>
<evidence type="ECO:0000256" key="4">
    <source>
        <dbReference type="ARBA" id="ARBA00020837"/>
    </source>
</evidence>
<keyword evidence="5" id="KW-0808">Transferase</keyword>